<keyword evidence="11" id="KW-1185">Reference proteome</keyword>
<dbReference type="EMBL" id="VJMH01005102">
    <property type="protein sequence ID" value="KAF0701075.1"/>
    <property type="molecule type" value="Genomic_DNA"/>
</dbReference>
<comment type="similarity">
    <text evidence="2">Belongs to the TMEM198 family.</text>
</comment>
<feature type="transmembrane region" description="Helical" evidence="7">
    <location>
        <begin position="70"/>
        <end position="87"/>
    </location>
</feature>
<evidence type="ECO:0000313" key="9">
    <source>
        <dbReference type="EMBL" id="KAF0701075.1"/>
    </source>
</evidence>
<keyword evidence="5 7" id="KW-0472">Membrane</keyword>
<gene>
    <name evidence="10" type="primary">Aste57867_8372</name>
    <name evidence="9" type="ORF">As57867_008340</name>
    <name evidence="10" type="ORF">ASTE57867_8372</name>
</gene>
<evidence type="ECO:0000256" key="6">
    <source>
        <dbReference type="ARBA" id="ARBA00049737"/>
    </source>
</evidence>
<feature type="transmembrane region" description="Helical" evidence="7">
    <location>
        <begin position="159"/>
        <end position="178"/>
    </location>
</feature>
<evidence type="ECO:0000256" key="4">
    <source>
        <dbReference type="ARBA" id="ARBA00022989"/>
    </source>
</evidence>
<name>A0A485KK29_9STRA</name>
<keyword evidence="4 7" id="KW-1133">Transmembrane helix</keyword>
<sequence>MRIKRSIWGCASFRKSQTLAMSLETTAFVAGSAIPIDDNVIRGIVIGGSVMLLLVNLFVTFAGCKNFNTCLILQGVILGSFIGWYTGDAIGDSIGKHSPVLNIIASLGCGVFLGFFTCMLRLFMKFLFGGALGIQIGSVLNIVWLHNINSPVNDGNPNTLGYIAMALLGLLLGVTALLSGRKSHIGLTAWVGAYWVIQSIGNFIGNFPPMFYPFPESAPASVSITFYFYIGAWVVLALLGTVVQAQLNALRISGPVLDELDDIQIEKEYQKHTSYRQV</sequence>
<accession>A0A485KK29</accession>
<feature type="domain" description="TM7S3/TM198-like" evidence="8">
    <location>
        <begin position="50"/>
        <end position="244"/>
    </location>
</feature>
<comment type="subcellular location">
    <subcellularLocation>
        <location evidence="1">Membrane</location>
        <topology evidence="1">Multi-pass membrane protein</topology>
    </subcellularLocation>
</comment>
<evidence type="ECO:0000313" key="10">
    <source>
        <dbReference type="EMBL" id="VFT85258.1"/>
    </source>
</evidence>
<dbReference type="Proteomes" id="UP000332933">
    <property type="component" value="Unassembled WGS sequence"/>
</dbReference>
<dbReference type="PANTHER" id="PTHR31247">
    <property type="entry name" value="TRANSMEMBRANE PROTEIN 198 FAMILY MEMBER"/>
    <property type="match status" value="1"/>
</dbReference>
<evidence type="ECO:0000259" key="8">
    <source>
        <dbReference type="Pfam" id="PF13886"/>
    </source>
</evidence>
<evidence type="ECO:0000256" key="7">
    <source>
        <dbReference type="SAM" id="Phobius"/>
    </source>
</evidence>
<dbReference type="Pfam" id="PF13886">
    <property type="entry name" value="TM7S3_TM198"/>
    <property type="match status" value="1"/>
</dbReference>
<reference evidence="10 11" key="1">
    <citation type="submission" date="2019-03" db="EMBL/GenBank/DDBJ databases">
        <authorList>
            <person name="Gaulin E."/>
            <person name="Dumas B."/>
        </authorList>
    </citation>
    <scope>NUCLEOTIDE SEQUENCE [LARGE SCALE GENOMIC DNA]</scope>
    <source>
        <strain evidence="10">CBS 568.67</strain>
    </source>
</reference>
<keyword evidence="3 7" id="KW-0812">Transmembrane</keyword>
<dbReference type="PANTHER" id="PTHR31247:SF5">
    <property type="entry name" value="DUF4203 DOMAIN-CONTAINING PROTEIN"/>
    <property type="match status" value="1"/>
</dbReference>
<protein>
    <recommendedName>
        <fullName evidence="6">Transmembrane protein 198</fullName>
    </recommendedName>
</protein>
<feature type="transmembrane region" description="Helical" evidence="7">
    <location>
        <begin position="126"/>
        <end position="147"/>
    </location>
</feature>
<dbReference type="InterPro" id="IPR040236">
    <property type="entry name" value="TMEM198"/>
</dbReference>
<feature type="transmembrane region" description="Helical" evidence="7">
    <location>
        <begin position="99"/>
        <end position="119"/>
    </location>
</feature>
<organism evidence="10 11">
    <name type="scientific">Aphanomyces stellatus</name>
    <dbReference type="NCBI Taxonomy" id="120398"/>
    <lineage>
        <taxon>Eukaryota</taxon>
        <taxon>Sar</taxon>
        <taxon>Stramenopiles</taxon>
        <taxon>Oomycota</taxon>
        <taxon>Saprolegniomycetes</taxon>
        <taxon>Saprolegniales</taxon>
        <taxon>Verrucalvaceae</taxon>
        <taxon>Aphanomyces</taxon>
    </lineage>
</organism>
<dbReference type="InterPro" id="IPR025256">
    <property type="entry name" value="TM7S3/TM198-like_dom"/>
</dbReference>
<dbReference type="AlphaFoldDB" id="A0A485KK29"/>
<evidence type="ECO:0000313" key="11">
    <source>
        <dbReference type="Proteomes" id="UP000332933"/>
    </source>
</evidence>
<proteinExistence type="inferred from homology"/>
<evidence type="ECO:0000256" key="2">
    <source>
        <dbReference type="ARBA" id="ARBA00006244"/>
    </source>
</evidence>
<feature type="transmembrane region" description="Helical" evidence="7">
    <location>
        <begin position="43"/>
        <end position="63"/>
    </location>
</feature>
<evidence type="ECO:0000256" key="3">
    <source>
        <dbReference type="ARBA" id="ARBA00022692"/>
    </source>
</evidence>
<reference evidence="9" key="2">
    <citation type="submission" date="2019-06" db="EMBL/GenBank/DDBJ databases">
        <title>Genomics analysis of Aphanomyces spp. identifies a new class of oomycete effector associated with host adaptation.</title>
        <authorList>
            <person name="Gaulin E."/>
        </authorList>
    </citation>
    <scope>NUCLEOTIDE SEQUENCE</scope>
    <source>
        <strain evidence="9">CBS 578.67</strain>
    </source>
</reference>
<dbReference type="GO" id="GO:0005886">
    <property type="term" value="C:plasma membrane"/>
    <property type="evidence" value="ECO:0007669"/>
    <property type="project" value="TreeGrafter"/>
</dbReference>
<feature type="transmembrane region" description="Helical" evidence="7">
    <location>
        <begin position="185"/>
        <end position="204"/>
    </location>
</feature>
<dbReference type="EMBL" id="CAADRA010005123">
    <property type="protein sequence ID" value="VFT85258.1"/>
    <property type="molecule type" value="Genomic_DNA"/>
</dbReference>
<dbReference type="OrthoDB" id="70713at2759"/>
<feature type="transmembrane region" description="Helical" evidence="7">
    <location>
        <begin position="224"/>
        <end position="243"/>
    </location>
</feature>
<evidence type="ECO:0000256" key="5">
    <source>
        <dbReference type="ARBA" id="ARBA00023136"/>
    </source>
</evidence>
<evidence type="ECO:0000256" key="1">
    <source>
        <dbReference type="ARBA" id="ARBA00004141"/>
    </source>
</evidence>